<gene>
    <name evidence="2" type="ORF">LG34_00270</name>
</gene>
<evidence type="ECO:0008006" key="4">
    <source>
        <dbReference type="Google" id="ProtNLM"/>
    </source>
</evidence>
<dbReference type="RefSeq" id="WP_109214315.1">
    <property type="nucleotide sequence ID" value="NZ_JRFU01000003.1"/>
</dbReference>
<comment type="caution">
    <text evidence="2">The sequence shown here is derived from an EMBL/GenBank/DDBJ whole genome shotgun (WGS) entry which is preliminary data.</text>
</comment>
<dbReference type="Proteomes" id="UP000245288">
    <property type="component" value="Unassembled WGS sequence"/>
</dbReference>
<sequence>MKKVRRLLKKRDGTTLVETIVTMLLISIMFAMAATALSSVAKVFVREQRLQYAQSILDTTMTELRGIVENADGYIKIYDVERKKNQKITDKTGNNSGNILEFINGDGYAVLISADGCEKTQLFIGRQESGEADAVDEGQLLTRYYFYNNGTYQYIWNDELAARAVATVFGIGFYMGNYLEVQWAFPDSVNAGDMTDQLTVTASLYRDRDRTDLIVTDSEVIQLRHSLMRKDTVTATVGTDAGE</sequence>
<keyword evidence="1" id="KW-0812">Transmembrane</keyword>
<keyword evidence="3" id="KW-1185">Reference proteome</keyword>
<name>A0A2V1JW62_EUBRA</name>
<proteinExistence type="predicted"/>
<dbReference type="AlphaFoldDB" id="A0A2V1JW62"/>
<keyword evidence="1" id="KW-0472">Membrane</keyword>
<dbReference type="EMBL" id="JRFU01000003">
    <property type="protein sequence ID" value="PWE88084.1"/>
    <property type="molecule type" value="Genomic_DNA"/>
</dbReference>
<protein>
    <recommendedName>
        <fullName evidence="4">Type II secretion system protein</fullName>
    </recommendedName>
</protein>
<organism evidence="2 3">
    <name type="scientific">Eubacterium ramulus</name>
    <dbReference type="NCBI Taxonomy" id="39490"/>
    <lineage>
        <taxon>Bacteria</taxon>
        <taxon>Bacillati</taxon>
        <taxon>Bacillota</taxon>
        <taxon>Clostridia</taxon>
        <taxon>Eubacteriales</taxon>
        <taxon>Eubacteriaceae</taxon>
        <taxon>Eubacterium</taxon>
    </lineage>
</organism>
<feature type="transmembrane region" description="Helical" evidence="1">
    <location>
        <begin position="20"/>
        <end position="41"/>
    </location>
</feature>
<evidence type="ECO:0000313" key="2">
    <source>
        <dbReference type="EMBL" id="PWE88084.1"/>
    </source>
</evidence>
<dbReference type="OrthoDB" id="2068006at2"/>
<keyword evidence="1" id="KW-1133">Transmembrane helix</keyword>
<reference evidence="2 3" key="1">
    <citation type="submission" date="2014-09" db="EMBL/GenBank/DDBJ databases">
        <title>Butyrate-producing bacteria isolated from human gut.</title>
        <authorList>
            <person name="Zhang Q."/>
            <person name="Zhao L."/>
        </authorList>
    </citation>
    <scope>NUCLEOTIDE SEQUENCE [LARGE SCALE GENOMIC DNA]</scope>
    <source>
        <strain evidence="2 3">21</strain>
    </source>
</reference>
<evidence type="ECO:0000256" key="1">
    <source>
        <dbReference type="SAM" id="Phobius"/>
    </source>
</evidence>
<evidence type="ECO:0000313" key="3">
    <source>
        <dbReference type="Proteomes" id="UP000245288"/>
    </source>
</evidence>
<accession>A0A2V1JW62</accession>